<dbReference type="GO" id="GO:0016787">
    <property type="term" value="F:hydrolase activity"/>
    <property type="evidence" value="ECO:0007669"/>
    <property type="project" value="UniProtKB-KW"/>
</dbReference>
<sequence>MTSCATVAPPPQSVGAEQFYTQYLSARGIPVLSSSKVEPKALIAARDMARGMLSHRPEFAAWLAGNDYRVAIIAEDEALLDLPDKAHWTRPARDDPRLTRCELKHYDVRIGAKTDRQYWDERARGIGGERTAGSEEDVLGLPSSRYYGETIFVHEMAHNVLFAIQAVDAGLFARIEAAYANALSTDLWLNEYATTTIQEYWAEGTQIWFNSNRLVVVDGTRILNHGDLAAYDPALYAALGEAYGDGHKLRSDPFYMSAARIPPGPIPDNTAEEC</sequence>
<dbReference type="Proteomes" id="UP000824280">
    <property type="component" value="Chromosome"/>
</dbReference>
<protein>
    <submittedName>
        <fullName evidence="1">Glycoside hydrolase</fullName>
    </submittedName>
</protein>
<reference evidence="1 2" key="1">
    <citation type="submission" date="2021-08" db="EMBL/GenBank/DDBJ databases">
        <title>Comparative Genomics Analysis of the Genus Qipengyuania Reveals Extensive Genetic Diversity and Metabolic Versatility, Including the Description of Fifteen Novel Species.</title>
        <authorList>
            <person name="Liu Y."/>
        </authorList>
    </citation>
    <scope>NUCLEOTIDE SEQUENCE [LARGE SCALE GENOMIC DNA]</scope>
    <source>
        <strain evidence="1 2">1XM2-8</strain>
    </source>
</reference>
<evidence type="ECO:0000313" key="2">
    <source>
        <dbReference type="Proteomes" id="UP000824280"/>
    </source>
</evidence>
<accession>A0ABX8ZHH0</accession>
<keyword evidence="2" id="KW-1185">Reference proteome</keyword>
<gene>
    <name evidence="1" type="ORF">K3166_05390</name>
</gene>
<name>A0ABX8ZHH0_9SPHN</name>
<proteinExistence type="predicted"/>
<dbReference type="EMBL" id="CP081297">
    <property type="protein sequence ID" value="QZD88448.1"/>
    <property type="molecule type" value="Genomic_DNA"/>
</dbReference>
<evidence type="ECO:0000313" key="1">
    <source>
        <dbReference type="EMBL" id="QZD88448.1"/>
    </source>
</evidence>
<organism evidence="1 2">
    <name type="scientific">Qipengyuania psychrotolerans</name>
    <dbReference type="NCBI Taxonomy" id="2867238"/>
    <lineage>
        <taxon>Bacteria</taxon>
        <taxon>Pseudomonadati</taxon>
        <taxon>Pseudomonadota</taxon>
        <taxon>Alphaproteobacteria</taxon>
        <taxon>Sphingomonadales</taxon>
        <taxon>Erythrobacteraceae</taxon>
        <taxon>Qipengyuania</taxon>
    </lineage>
</organism>
<keyword evidence="1" id="KW-0378">Hydrolase</keyword>